<dbReference type="SUPFAM" id="SSF51905">
    <property type="entry name" value="FAD/NAD(P)-binding domain"/>
    <property type="match status" value="1"/>
</dbReference>
<comment type="caution">
    <text evidence="2">The sequence shown here is derived from an EMBL/GenBank/DDBJ whole genome shotgun (WGS) entry which is preliminary data.</text>
</comment>
<dbReference type="InterPro" id="IPR050816">
    <property type="entry name" value="Flavin-dep_Halogenase_NPB"/>
</dbReference>
<evidence type="ECO:0000313" key="3">
    <source>
        <dbReference type="Proteomes" id="UP000323632"/>
    </source>
</evidence>
<feature type="domain" description="FAD-binding" evidence="1">
    <location>
        <begin position="3"/>
        <end position="251"/>
    </location>
</feature>
<dbReference type="PANTHER" id="PTHR43747:SF1">
    <property type="entry name" value="SLR1998 PROTEIN"/>
    <property type="match status" value="1"/>
</dbReference>
<dbReference type="GO" id="GO:0071949">
    <property type="term" value="F:FAD binding"/>
    <property type="evidence" value="ECO:0007669"/>
    <property type="project" value="InterPro"/>
</dbReference>
<proteinExistence type="predicted"/>
<dbReference type="Proteomes" id="UP000323632">
    <property type="component" value="Unassembled WGS sequence"/>
</dbReference>
<protein>
    <submittedName>
        <fullName evidence="2">NAD(P)/FAD-dependent oxidoreductase</fullName>
    </submittedName>
</protein>
<dbReference type="Pfam" id="PF01494">
    <property type="entry name" value="FAD_binding_3"/>
    <property type="match status" value="1"/>
</dbReference>
<name>A0A5M6CIK6_9BACT</name>
<evidence type="ECO:0000313" key="2">
    <source>
        <dbReference type="EMBL" id="KAA5534856.1"/>
    </source>
</evidence>
<reference evidence="2 3" key="1">
    <citation type="submission" date="2019-09" db="EMBL/GenBank/DDBJ databases">
        <title>Genome sequence and assembly of Taibaiella sp.</title>
        <authorList>
            <person name="Chhetri G."/>
        </authorList>
    </citation>
    <scope>NUCLEOTIDE SEQUENCE [LARGE SCALE GENOMIC DNA]</scope>
    <source>
        <strain evidence="2 3">KVB11</strain>
    </source>
</reference>
<gene>
    <name evidence="2" type="ORF">F0919_09645</name>
</gene>
<dbReference type="AlphaFoldDB" id="A0A5M6CIK6"/>
<keyword evidence="3" id="KW-1185">Reference proteome</keyword>
<dbReference type="InterPro" id="IPR002938">
    <property type="entry name" value="FAD-bd"/>
</dbReference>
<sequence length="412" mass="46613">MIQTDVLVIGAGPSGTVAAAIIKKAGFKVNIVEKLQFPRFVIGESLLPRCLEALEEAGFMDALNEKKFQVKSGAKFVRNNEICDFTFEKQHTDGWKYAWQMPRADFDFTLANECEKQGIPVAYNQEVIDIKIAEDGSSITTIKEENGATYEIQARFIVDGSGYGRVIPKLFNLEKPSSQPVRKTMFAHLTDPRRLEQEEPNRIVVYVHSDDCWIWTIPFSTGITSVGFVSSPAFFDKYNGEPEQMFRAMLADEPALKRRFEKADFIFEPRTLQGWSATTDTFWGNGFVLTGNVTEFLDPIFSSGVTLATVSAQTAAKLVIRQLNGEKVDWQKEYTEPTNHGVSVFRTYVNGWYDGTLFKIFFADNKSEQFKEQICSVLAGYVWDMTNPFVKNHEKSVRTLAKYLDSTKTEVS</sequence>
<dbReference type="PANTHER" id="PTHR43747">
    <property type="entry name" value="FAD-BINDING PROTEIN"/>
    <property type="match status" value="1"/>
</dbReference>
<dbReference type="Gene3D" id="3.50.50.60">
    <property type="entry name" value="FAD/NAD(P)-binding domain"/>
    <property type="match status" value="1"/>
</dbReference>
<dbReference type="EMBL" id="VWSH01000002">
    <property type="protein sequence ID" value="KAA5534856.1"/>
    <property type="molecule type" value="Genomic_DNA"/>
</dbReference>
<evidence type="ECO:0000259" key="1">
    <source>
        <dbReference type="Pfam" id="PF01494"/>
    </source>
</evidence>
<dbReference type="RefSeq" id="WP_150032535.1">
    <property type="nucleotide sequence ID" value="NZ_VWSH01000002.1"/>
</dbReference>
<organism evidence="2 3">
    <name type="scientific">Taibaiella lutea</name>
    <dbReference type="NCBI Taxonomy" id="2608001"/>
    <lineage>
        <taxon>Bacteria</taxon>
        <taxon>Pseudomonadati</taxon>
        <taxon>Bacteroidota</taxon>
        <taxon>Chitinophagia</taxon>
        <taxon>Chitinophagales</taxon>
        <taxon>Chitinophagaceae</taxon>
        <taxon>Taibaiella</taxon>
    </lineage>
</organism>
<dbReference type="InterPro" id="IPR036188">
    <property type="entry name" value="FAD/NAD-bd_sf"/>
</dbReference>
<accession>A0A5M6CIK6</accession>